<dbReference type="Pfam" id="PF13589">
    <property type="entry name" value="HATPase_c_3"/>
    <property type="match status" value="1"/>
</dbReference>
<dbReference type="GO" id="GO:0000713">
    <property type="term" value="P:meiotic heteroduplex formation"/>
    <property type="evidence" value="ECO:0007669"/>
    <property type="project" value="EnsemblFungi"/>
</dbReference>
<keyword evidence="9" id="KW-1185">Reference proteome</keyword>
<dbReference type="InterPro" id="IPR013507">
    <property type="entry name" value="DNA_mismatch_S5_2-like"/>
</dbReference>
<dbReference type="GO" id="GO:0007131">
    <property type="term" value="P:reciprocal meiotic recombination"/>
    <property type="evidence" value="ECO:0007669"/>
    <property type="project" value="EnsemblFungi"/>
</dbReference>
<feature type="domain" description="DNA mismatch repair protein S5" evidence="7">
    <location>
        <begin position="221"/>
        <end position="347"/>
    </location>
</feature>
<dbReference type="FunFam" id="3.30.230.10:FF:000014">
    <property type="entry name" value="DNA mismatch repair protein Mlh1"/>
    <property type="match status" value="1"/>
</dbReference>
<dbReference type="CDD" id="cd16926">
    <property type="entry name" value="HATPase_MutL-MLH-PMS-like"/>
    <property type="match status" value="1"/>
</dbReference>
<evidence type="ECO:0000313" key="9">
    <source>
        <dbReference type="Proteomes" id="UP000094455"/>
    </source>
</evidence>
<feature type="region of interest" description="Disordered" evidence="6">
    <location>
        <begin position="453"/>
        <end position="475"/>
    </location>
</feature>
<proteinExistence type="inferred from homology"/>
<dbReference type="PANTHER" id="PTHR10073:SF12">
    <property type="entry name" value="DNA MISMATCH REPAIR PROTEIN MLH1"/>
    <property type="match status" value="1"/>
</dbReference>
<evidence type="ECO:0000256" key="6">
    <source>
        <dbReference type="SAM" id="MobiDB-lite"/>
    </source>
</evidence>
<evidence type="ECO:0000259" key="7">
    <source>
        <dbReference type="SMART" id="SM01340"/>
    </source>
</evidence>
<dbReference type="NCBIfam" id="TIGR00585">
    <property type="entry name" value="mutl"/>
    <property type="match status" value="1"/>
</dbReference>
<dbReference type="AlphaFoldDB" id="A0A1E3NGH4"/>
<sequence length="754" mass="86182">MTEGEKRRILPLAKSVVNLIAAGEIIIAPSNALKELLENAIDAGASQVEIMVKEGGLKLLQITDNGTGINKEDLPILCERFTTSKLVAFDDLREISTYGFRGEALASISHIARLSVITKTAQDECAWKTTYREGELVGGFDDGIKPVAGKTGTILVVEDMFYNVPSRLRALKGATEEYAKILDVVSNYSIHVENVGFNCQRLSGTGLDLMIRKTANRKDRIRSIYGSNIANNLIPVNIEIDKKFDEEFGLNKCHGMISNTSFENRKAIQPIFFINNRLVICEPLKRAINSLYSTYLPKGHKPFVYLSLEIRPQNVDVNVHPTKREVRFLNEDEIIEQIVLSIDQILSKLDSSREFLTQQVLTNTRKIEDDVEERRNKRSKFTYPETIVKEKTKQLPLSQFRKPYEHELVRTDYNQTTLNNFVKPSQNSQSSQKLSNSIDPTLVEDKEDIVDINVPNDDADSDENTLQRSEEPEDISSSKILKTNIEKRQRKPLTLLSIRSLRQELQERGNRQLTQLFAQHTYVGIADYDKRLCCVQHDVRLYLVDYASLCAELFYHIGLADFAGFGKIELANTDGIDIKKLIRSEIYENQDFSKIYCKQNNLEKLPALDELVQTCFVDMREMWDEYFSVDIDTTDSENPKLRSLPLLVKGYIPSWNKLSLFLFRVISKIDWNDEKACLGGILRQIALFYVPESISDDDSDDRNDLEQRKRKVADDFENLLLPIVKRKFLATDNLVRDVIEIASLPGLYKVFERC</sequence>
<dbReference type="GO" id="GO:0140664">
    <property type="term" value="F:ATP-dependent DNA damage sensor activity"/>
    <property type="evidence" value="ECO:0007669"/>
    <property type="project" value="InterPro"/>
</dbReference>
<dbReference type="GO" id="GO:0032390">
    <property type="term" value="C:MutLbeta complex"/>
    <property type="evidence" value="ECO:0007669"/>
    <property type="project" value="EnsemblFungi"/>
</dbReference>
<dbReference type="GO" id="GO:0005524">
    <property type="term" value="F:ATP binding"/>
    <property type="evidence" value="ECO:0007669"/>
    <property type="project" value="EnsemblFungi"/>
</dbReference>
<evidence type="ECO:0000256" key="5">
    <source>
        <dbReference type="ARBA" id="ARBA00023242"/>
    </source>
</evidence>
<keyword evidence="4" id="KW-0234">DNA repair</keyword>
<comment type="similarity">
    <text evidence="2">Belongs to the DNA mismatch repair MutL/HexB family.</text>
</comment>
<gene>
    <name evidence="8" type="ORF">PICMEDRAFT_17732</name>
</gene>
<dbReference type="RefSeq" id="XP_019016354.1">
    <property type="nucleotide sequence ID" value="XM_019161716.1"/>
</dbReference>
<dbReference type="InterPro" id="IPR036890">
    <property type="entry name" value="HATPase_C_sf"/>
</dbReference>
<dbReference type="GO" id="GO:0030983">
    <property type="term" value="F:mismatched DNA binding"/>
    <property type="evidence" value="ECO:0007669"/>
    <property type="project" value="InterPro"/>
</dbReference>
<dbReference type="STRING" id="763406.A0A1E3NGH4"/>
<accession>A0A1E3NGH4</accession>
<dbReference type="GeneID" id="30178403"/>
<dbReference type="GO" id="GO:0097587">
    <property type="term" value="C:MutLgamma complex"/>
    <property type="evidence" value="ECO:0007669"/>
    <property type="project" value="EnsemblFungi"/>
</dbReference>
<dbReference type="GO" id="GO:0016887">
    <property type="term" value="F:ATP hydrolysis activity"/>
    <property type="evidence" value="ECO:0007669"/>
    <property type="project" value="EnsemblFungi"/>
</dbReference>
<dbReference type="PROSITE" id="PS00058">
    <property type="entry name" value="DNA_MISMATCH_REPAIR_1"/>
    <property type="match status" value="1"/>
</dbReference>
<dbReference type="Pfam" id="PF01119">
    <property type="entry name" value="DNA_mis_repair"/>
    <property type="match status" value="1"/>
</dbReference>
<organism evidence="8 9">
    <name type="scientific">Pichia membranifaciens NRRL Y-2026</name>
    <dbReference type="NCBI Taxonomy" id="763406"/>
    <lineage>
        <taxon>Eukaryota</taxon>
        <taxon>Fungi</taxon>
        <taxon>Dikarya</taxon>
        <taxon>Ascomycota</taxon>
        <taxon>Saccharomycotina</taxon>
        <taxon>Pichiomycetes</taxon>
        <taxon>Pichiales</taxon>
        <taxon>Pichiaceae</taxon>
        <taxon>Pichia</taxon>
    </lineage>
</organism>
<name>A0A1E3NGH4_9ASCO</name>
<dbReference type="Gene3D" id="3.30.565.10">
    <property type="entry name" value="Histidine kinase-like ATPase, C-terminal domain"/>
    <property type="match status" value="1"/>
</dbReference>
<dbReference type="EMBL" id="KV454005">
    <property type="protein sequence ID" value="ODQ45241.1"/>
    <property type="molecule type" value="Genomic_DNA"/>
</dbReference>
<keyword evidence="3" id="KW-0227">DNA damage</keyword>
<reference evidence="8 9" key="1">
    <citation type="journal article" date="2016" name="Proc. Natl. Acad. Sci. U.S.A.">
        <title>Comparative genomics of biotechnologically important yeasts.</title>
        <authorList>
            <person name="Riley R."/>
            <person name="Haridas S."/>
            <person name="Wolfe K.H."/>
            <person name="Lopes M.R."/>
            <person name="Hittinger C.T."/>
            <person name="Goeker M."/>
            <person name="Salamov A.A."/>
            <person name="Wisecaver J.H."/>
            <person name="Long T.M."/>
            <person name="Calvey C.H."/>
            <person name="Aerts A.L."/>
            <person name="Barry K.W."/>
            <person name="Choi C."/>
            <person name="Clum A."/>
            <person name="Coughlan A.Y."/>
            <person name="Deshpande S."/>
            <person name="Douglass A.P."/>
            <person name="Hanson S.J."/>
            <person name="Klenk H.-P."/>
            <person name="LaButti K.M."/>
            <person name="Lapidus A."/>
            <person name="Lindquist E.A."/>
            <person name="Lipzen A.M."/>
            <person name="Meier-Kolthoff J.P."/>
            <person name="Ohm R.A."/>
            <person name="Otillar R.P."/>
            <person name="Pangilinan J.L."/>
            <person name="Peng Y."/>
            <person name="Rokas A."/>
            <person name="Rosa C.A."/>
            <person name="Scheuner C."/>
            <person name="Sibirny A.A."/>
            <person name="Slot J.C."/>
            <person name="Stielow J.B."/>
            <person name="Sun H."/>
            <person name="Kurtzman C.P."/>
            <person name="Blackwell M."/>
            <person name="Grigoriev I.V."/>
            <person name="Jeffries T.W."/>
        </authorList>
    </citation>
    <scope>NUCLEOTIDE SEQUENCE [LARGE SCALE GENOMIC DNA]</scope>
    <source>
        <strain evidence="8 9">NRRL Y-2026</strain>
    </source>
</reference>
<dbReference type="InterPro" id="IPR032189">
    <property type="entry name" value="Mlh1_C"/>
</dbReference>
<dbReference type="CDD" id="cd03483">
    <property type="entry name" value="MutL_Trans_MLH1"/>
    <property type="match status" value="1"/>
</dbReference>
<keyword evidence="5" id="KW-0539">Nucleus</keyword>
<dbReference type="SUPFAM" id="SSF54211">
    <property type="entry name" value="Ribosomal protein S5 domain 2-like"/>
    <property type="match status" value="1"/>
</dbReference>
<dbReference type="InterPro" id="IPR038973">
    <property type="entry name" value="MutL/Mlh/Pms-like"/>
</dbReference>
<dbReference type="Gene3D" id="3.30.230.10">
    <property type="match status" value="1"/>
</dbReference>
<evidence type="ECO:0000313" key="8">
    <source>
        <dbReference type="EMBL" id="ODQ45241.1"/>
    </source>
</evidence>
<evidence type="ECO:0000256" key="4">
    <source>
        <dbReference type="ARBA" id="ARBA00023204"/>
    </source>
</evidence>
<dbReference type="PANTHER" id="PTHR10073">
    <property type="entry name" value="DNA MISMATCH REPAIR PROTEIN MLH, PMS, MUTL"/>
    <property type="match status" value="1"/>
</dbReference>
<dbReference type="SMART" id="SM01340">
    <property type="entry name" value="DNA_mis_repair"/>
    <property type="match status" value="1"/>
</dbReference>
<dbReference type="FunFam" id="3.30.565.10:FF:000079">
    <property type="entry name" value="DNA mismatch repair protein MLH"/>
    <property type="match status" value="1"/>
</dbReference>
<dbReference type="Pfam" id="PF16413">
    <property type="entry name" value="Mlh1_C"/>
    <property type="match status" value="1"/>
</dbReference>
<dbReference type="OrthoDB" id="10263226at2759"/>
<evidence type="ECO:0000256" key="1">
    <source>
        <dbReference type="ARBA" id="ARBA00004123"/>
    </source>
</evidence>
<dbReference type="InterPro" id="IPR020568">
    <property type="entry name" value="Ribosomal_Su5_D2-typ_SF"/>
</dbReference>
<dbReference type="Proteomes" id="UP000094455">
    <property type="component" value="Unassembled WGS sequence"/>
</dbReference>
<dbReference type="GO" id="GO:0000710">
    <property type="term" value="P:meiotic mismatch repair"/>
    <property type="evidence" value="ECO:0007669"/>
    <property type="project" value="EnsemblFungi"/>
</dbReference>
<comment type="subcellular location">
    <subcellularLocation>
        <location evidence="1">Nucleus</location>
    </subcellularLocation>
</comment>
<dbReference type="InterPro" id="IPR002099">
    <property type="entry name" value="MutL/Mlh/PMS"/>
</dbReference>
<dbReference type="InterPro" id="IPR014762">
    <property type="entry name" value="DNA_mismatch_repair_CS"/>
</dbReference>
<evidence type="ECO:0000256" key="2">
    <source>
        <dbReference type="ARBA" id="ARBA00006082"/>
    </source>
</evidence>
<protein>
    <recommendedName>
        <fullName evidence="7">DNA mismatch repair protein S5 domain-containing protein</fullName>
    </recommendedName>
</protein>
<dbReference type="InterPro" id="IPR014721">
    <property type="entry name" value="Ribsml_uS5_D2-typ_fold_subgr"/>
</dbReference>
<dbReference type="GO" id="GO:0032389">
    <property type="term" value="C:MutLalpha complex"/>
    <property type="evidence" value="ECO:0007669"/>
    <property type="project" value="EnsemblFungi"/>
</dbReference>
<dbReference type="SUPFAM" id="SSF55874">
    <property type="entry name" value="ATPase domain of HSP90 chaperone/DNA topoisomerase II/histidine kinase"/>
    <property type="match status" value="1"/>
</dbReference>
<evidence type="ECO:0000256" key="3">
    <source>
        <dbReference type="ARBA" id="ARBA00022763"/>
    </source>
</evidence>